<evidence type="ECO:0000256" key="1">
    <source>
        <dbReference type="ARBA" id="ARBA00001096"/>
    </source>
</evidence>
<name>A0A316YKV0_9BASI</name>
<dbReference type="AlphaFoldDB" id="A0A316YKV0"/>
<organism evidence="7 8">
    <name type="scientific">Acaromyces ingoldii</name>
    <dbReference type="NCBI Taxonomy" id="215250"/>
    <lineage>
        <taxon>Eukaryota</taxon>
        <taxon>Fungi</taxon>
        <taxon>Dikarya</taxon>
        <taxon>Basidiomycota</taxon>
        <taxon>Ustilaginomycotina</taxon>
        <taxon>Exobasidiomycetes</taxon>
        <taxon>Exobasidiales</taxon>
        <taxon>Cryptobasidiaceae</taxon>
        <taxon>Acaromyces</taxon>
    </lineage>
</organism>
<dbReference type="InterPro" id="IPR025532">
    <property type="entry name" value="G6P_1-epimerase"/>
</dbReference>
<dbReference type="PANTHER" id="PTHR11122:SF13">
    <property type="entry name" value="GLUCOSE-6-PHOSPHATE 1-EPIMERASE"/>
    <property type="match status" value="1"/>
</dbReference>
<dbReference type="GO" id="GO:0005737">
    <property type="term" value="C:cytoplasm"/>
    <property type="evidence" value="ECO:0007669"/>
    <property type="project" value="TreeGrafter"/>
</dbReference>
<dbReference type="InParanoid" id="A0A316YKV0"/>
<dbReference type="InterPro" id="IPR014718">
    <property type="entry name" value="GH-type_carb-bd"/>
</dbReference>
<dbReference type="GO" id="GO:0005975">
    <property type="term" value="P:carbohydrate metabolic process"/>
    <property type="evidence" value="ECO:0007669"/>
    <property type="project" value="InterPro"/>
</dbReference>
<dbReference type="Proteomes" id="UP000245768">
    <property type="component" value="Unassembled WGS sequence"/>
</dbReference>
<feature type="active site" evidence="6">
    <location>
        <position position="153"/>
    </location>
</feature>
<evidence type="ECO:0000313" key="8">
    <source>
        <dbReference type="Proteomes" id="UP000245768"/>
    </source>
</evidence>
<dbReference type="OrthoDB" id="1659429at2759"/>
<dbReference type="PANTHER" id="PTHR11122">
    <property type="entry name" value="APOSPORY-ASSOCIATED PROTEIN C-RELATED"/>
    <property type="match status" value="1"/>
</dbReference>
<comment type="similarity">
    <text evidence="2 5">Belongs to the glucose-6-phosphate 1-epimerase family.</text>
</comment>
<keyword evidence="4 5" id="KW-0413">Isomerase</keyword>
<comment type="function">
    <text evidence="5">Catalyzes the interconversion between the alpha and beta anomers from at least three hexose 6-phosphate sugars (Glc6P, Gal6P, and Man6P).</text>
</comment>
<dbReference type="Pfam" id="PF01263">
    <property type="entry name" value="Aldose_epim"/>
    <property type="match status" value="1"/>
</dbReference>
<proteinExistence type="inferred from homology"/>
<sequence>MEDVVSLEAGSATAQVALYGSTVIAWRPKKSTESLLFMSKKDVAGKPYRGGIPLVFPLFGAVSDHSDVPQTLSKAPRHGFARDRRWKTIDFNGDRVTMSLTTQDYPELRDGYPFDFELHHSILLTETALECTLKVKHLSSSQNDEMAFHALFHNYLALPSQSTKVAGLQGRSYRDKLQGGKVLQESQDTCSYVEPKDSVYLGGAPTLRIGEAIELKRSETLPDTTLWNPGKEAGDGMSDLHNGGWKEFVCAEPGHVASFVHLAKGQEVCPPLCASRVLLLLGC</sequence>
<accession>A0A316YKV0</accession>
<dbReference type="SUPFAM" id="SSF74650">
    <property type="entry name" value="Galactose mutarotase-like"/>
    <property type="match status" value="1"/>
</dbReference>
<dbReference type="EMBL" id="KZ819637">
    <property type="protein sequence ID" value="PWN89268.1"/>
    <property type="molecule type" value="Genomic_DNA"/>
</dbReference>
<dbReference type="RefSeq" id="XP_025376466.1">
    <property type="nucleotide sequence ID" value="XM_025518895.1"/>
</dbReference>
<dbReference type="GO" id="GO:0047938">
    <property type="term" value="F:glucose-6-phosphate 1-epimerase activity"/>
    <property type="evidence" value="ECO:0007669"/>
    <property type="project" value="UniProtKB-UniRule"/>
</dbReference>
<feature type="active site" evidence="6">
    <location>
        <position position="252"/>
    </location>
</feature>
<dbReference type="GeneID" id="37040811"/>
<evidence type="ECO:0000256" key="3">
    <source>
        <dbReference type="ARBA" id="ARBA00012083"/>
    </source>
</evidence>
<evidence type="ECO:0000256" key="5">
    <source>
        <dbReference type="PIRNR" id="PIRNR016020"/>
    </source>
</evidence>
<dbReference type="GO" id="GO:0030246">
    <property type="term" value="F:carbohydrate binding"/>
    <property type="evidence" value="ECO:0007669"/>
    <property type="project" value="UniProtKB-UniRule"/>
</dbReference>
<keyword evidence="8" id="KW-1185">Reference proteome</keyword>
<dbReference type="PIRSF" id="PIRSF016020">
    <property type="entry name" value="PHexose_mutarotase"/>
    <property type="match status" value="1"/>
</dbReference>
<dbReference type="EC" id="5.1.3.15" evidence="3 5"/>
<dbReference type="STRING" id="215250.A0A316YKV0"/>
<evidence type="ECO:0000256" key="2">
    <source>
        <dbReference type="ARBA" id="ARBA00005866"/>
    </source>
</evidence>
<gene>
    <name evidence="7" type="ORF">FA10DRAFT_232222</name>
</gene>
<protein>
    <recommendedName>
        <fullName evidence="3 5">Glucose-6-phosphate 1-epimerase</fullName>
        <ecNumber evidence="3 5">5.1.3.15</ecNumber>
    </recommendedName>
</protein>
<evidence type="ECO:0000256" key="6">
    <source>
        <dbReference type="PIRSR" id="PIRSR016020-1"/>
    </source>
</evidence>
<dbReference type="Gene3D" id="2.70.98.10">
    <property type="match status" value="1"/>
</dbReference>
<evidence type="ECO:0000256" key="4">
    <source>
        <dbReference type="ARBA" id="ARBA00023235"/>
    </source>
</evidence>
<comment type="catalytic activity">
    <reaction evidence="1">
        <text>alpha-D-glucose 6-phosphate = beta-D-glucose 6-phosphate</text>
        <dbReference type="Rhea" id="RHEA:16249"/>
        <dbReference type="ChEBI" id="CHEBI:58225"/>
        <dbReference type="ChEBI" id="CHEBI:58247"/>
        <dbReference type="EC" id="5.1.3.15"/>
    </reaction>
</comment>
<dbReference type="InterPro" id="IPR008183">
    <property type="entry name" value="Aldose_1/G6P_1-epimerase"/>
</dbReference>
<reference evidence="7 8" key="1">
    <citation type="journal article" date="2018" name="Mol. Biol. Evol.">
        <title>Broad Genomic Sampling Reveals a Smut Pathogenic Ancestry of the Fungal Clade Ustilaginomycotina.</title>
        <authorList>
            <person name="Kijpornyongpan T."/>
            <person name="Mondo S.J."/>
            <person name="Barry K."/>
            <person name="Sandor L."/>
            <person name="Lee J."/>
            <person name="Lipzen A."/>
            <person name="Pangilinan J."/>
            <person name="LaButti K."/>
            <person name="Hainaut M."/>
            <person name="Henrissat B."/>
            <person name="Grigoriev I.V."/>
            <person name="Spatafora J.W."/>
            <person name="Aime M.C."/>
        </authorList>
    </citation>
    <scope>NUCLEOTIDE SEQUENCE [LARGE SCALE GENOMIC DNA]</scope>
    <source>
        <strain evidence="7 8">MCA 4198</strain>
    </source>
</reference>
<evidence type="ECO:0000313" key="7">
    <source>
        <dbReference type="EMBL" id="PWN89268.1"/>
    </source>
</evidence>
<dbReference type="InterPro" id="IPR011013">
    <property type="entry name" value="Gal_mutarotase_sf_dom"/>
</dbReference>